<dbReference type="InterPro" id="IPR055348">
    <property type="entry name" value="DctQ"/>
</dbReference>
<comment type="caution">
    <text evidence="11">The sequence shown here is derived from an EMBL/GenBank/DDBJ whole genome shotgun (WGS) entry which is preliminary data.</text>
</comment>
<organism evidence="11 12">
    <name type="scientific">Allosediminivita pacifica</name>
    <dbReference type="NCBI Taxonomy" id="1267769"/>
    <lineage>
        <taxon>Bacteria</taxon>
        <taxon>Pseudomonadati</taxon>
        <taxon>Pseudomonadota</taxon>
        <taxon>Alphaproteobacteria</taxon>
        <taxon>Rhodobacterales</taxon>
        <taxon>Paracoccaceae</taxon>
        <taxon>Allosediminivita</taxon>
    </lineage>
</organism>
<keyword evidence="12" id="KW-1185">Reference proteome</keyword>
<reference evidence="11 12" key="1">
    <citation type="submission" date="2018-04" db="EMBL/GenBank/DDBJ databases">
        <title>Genomic Encyclopedia of Archaeal and Bacterial Type Strains, Phase II (KMG-II): from individual species to whole genera.</title>
        <authorList>
            <person name="Goeker M."/>
        </authorList>
    </citation>
    <scope>NUCLEOTIDE SEQUENCE [LARGE SCALE GENOMIC DNA]</scope>
    <source>
        <strain evidence="11 12">DSM 29329</strain>
    </source>
</reference>
<evidence type="ECO:0000256" key="3">
    <source>
        <dbReference type="ARBA" id="ARBA00022475"/>
    </source>
</evidence>
<feature type="domain" description="Tripartite ATP-independent periplasmic transporters DctQ component" evidence="10">
    <location>
        <begin position="41"/>
        <end position="180"/>
    </location>
</feature>
<feature type="transmembrane region" description="Helical" evidence="9">
    <location>
        <begin position="103"/>
        <end position="124"/>
    </location>
</feature>
<keyword evidence="4 9" id="KW-0997">Cell inner membrane</keyword>
<keyword evidence="7 9" id="KW-0472">Membrane</keyword>
<feature type="transmembrane region" description="Helical" evidence="9">
    <location>
        <begin position="60"/>
        <end position="82"/>
    </location>
</feature>
<evidence type="ECO:0000256" key="2">
    <source>
        <dbReference type="ARBA" id="ARBA00022448"/>
    </source>
</evidence>
<keyword evidence="6 9" id="KW-1133">Transmembrane helix</keyword>
<dbReference type="PANTHER" id="PTHR35011:SF4">
    <property type="entry name" value="SLL1102 PROTEIN"/>
    <property type="match status" value="1"/>
</dbReference>
<feature type="transmembrane region" description="Helical" evidence="9">
    <location>
        <begin position="32"/>
        <end position="54"/>
    </location>
</feature>
<dbReference type="AlphaFoldDB" id="A0A2T6ASV9"/>
<evidence type="ECO:0000256" key="4">
    <source>
        <dbReference type="ARBA" id="ARBA00022519"/>
    </source>
</evidence>
<keyword evidence="5 9" id="KW-0812">Transmembrane</keyword>
<dbReference type="EMBL" id="QBKN01000014">
    <property type="protein sequence ID" value="PTX46899.1"/>
    <property type="molecule type" value="Genomic_DNA"/>
</dbReference>
<dbReference type="GO" id="GO:0005886">
    <property type="term" value="C:plasma membrane"/>
    <property type="evidence" value="ECO:0007669"/>
    <property type="project" value="UniProtKB-SubCell"/>
</dbReference>
<evidence type="ECO:0000313" key="11">
    <source>
        <dbReference type="EMBL" id="PTX46899.1"/>
    </source>
</evidence>
<dbReference type="Pfam" id="PF04290">
    <property type="entry name" value="DctQ"/>
    <property type="match status" value="1"/>
</dbReference>
<evidence type="ECO:0000256" key="1">
    <source>
        <dbReference type="ARBA" id="ARBA00004429"/>
    </source>
</evidence>
<evidence type="ECO:0000256" key="7">
    <source>
        <dbReference type="ARBA" id="ARBA00023136"/>
    </source>
</evidence>
<evidence type="ECO:0000256" key="5">
    <source>
        <dbReference type="ARBA" id="ARBA00022692"/>
    </source>
</evidence>
<proteinExistence type="inferred from homology"/>
<evidence type="ECO:0000256" key="8">
    <source>
        <dbReference type="ARBA" id="ARBA00038436"/>
    </source>
</evidence>
<evidence type="ECO:0000259" key="10">
    <source>
        <dbReference type="Pfam" id="PF04290"/>
    </source>
</evidence>
<dbReference type="InterPro" id="IPR007387">
    <property type="entry name" value="TRAP_DctQ"/>
</dbReference>
<evidence type="ECO:0000256" key="6">
    <source>
        <dbReference type="ARBA" id="ARBA00022989"/>
    </source>
</evidence>
<evidence type="ECO:0000313" key="12">
    <source>
        <dbReference type="Proteomes" id="UP000244069"/>
    </source>
</evidence>
<comment type="subunit">
    <text evidence="9">The complex comprises the extracytoplasmic solute receptor protein and the two transmembrane proteins.</text>
</comment>
<keyword evidence="2 9" id="KW-0813">Transport</keyword>
<accession>A0A2T6ASV9</accession>
<keyword evidence="3" id="KW-1003">Cell membrane</keyword>
<dbReference type="PANTHER" id="PTHR35011">
    <property type="entry name" value="2,3-DIKETO-L-GULONATE TRAP TRANSPORTER SMALL PERMEASE PROTEIN YIAM"/>
    <property type="match status" value="1"/>
</dbReference>
<dbReference type="OrthoDB" id="4250245at2"/>
<dbReference type="GO" id="GO:0022857">
    <property type="term" value="F:transmembrane transporter activity"/>
    <property type="evidence" value="ECO:0007669"/>
    <property type="project" value="UniProtKB-UniRule"/>
</dbReference>
<dbReference type="RefSeq" id="WP_107976892.1">
    <property type="nucleotide sequence ID" value="NZ_BMEZ01000015.1"/>
</dbReference>
<sequence>MAGQGGTTDTVEGENDEIRTGLDRAVSRSTKILAWGIFVAFLITVIEVFARYVFNSPTFWAHETTGFLIAAIFLIGGPVALARDKHIRVRMIYDSVRPRRKRVLDIINSVIALIFFAGLTYASWVMVGKSWFTPGGELHLEGTGTSWNPPTPALLKLLVLICVAVMFVQTCFHLIAALRRDTSDDRATNGER</sequence>
<comment type="subcellular location">
    <subcellularLocation>
        <location evidence="1 9">Cell inner membrane</location>
        <topology evidence="1 9">Multi-pass membrane protein</topology>
    </subcellularLocation>
</comment>
<evidence type="ECO:0000256" key="9">
    <source>
        <dbReference type="RuleBase" id="RU369079"/>
    </source>
</evidence>
<feature type="transmembrane region" description="Helical" evidence="9">
    <location>
        <begin position="157"/>
        <end position="178"/>
    </location>
</feature>
<comment type="function">
    <text evidence="9">Part of the tripartite ATP-independent periplasmic (TRAP) transport system.</text>
</comment>
<protein>
    <recommendedName>
        <fullName evidence="9">TRAP transporter small permease protein</fullName>
    </recommendedName>
</protein>
<comment type="similarity">
    <text evidence="8 9">Belongs to the TRAP transporter small permease family.</text>
</comment>
<gene>
    <name evidence="11" type="ORF">C8N44_11441</name>
</gene>
<dbReference type="Proteomes" id="UP000244069">
    <property type="component" value="Unassembled WGS sequence"/>
</dbReference>
<name>A0A2T6ASV9_9RHOB</name>